<organism evidence="10 11">
    <name type="scientific">Candidatus Staskawiczbacteria bacterium CG10_big_fil_rev_8_21_14_0_10_38_10</name>
    <dbReference type="NCBI Taxonomy" id="1974891"/>
    <lineage>
        <taxon>Bacteria</taxon>
        <taxon>Candidatus Staskawicziibacteriota</taxon>
    </lineage>
</organism>
<feature type="transmembrane region" description="Helical" evidence="8">
    <location>
        <begin position="137"/>
        <end position="157"/>
    </location>
</feature>
<keyword evidence="4 8" id="KW-0133">Cell shape</keyword>
<evidence type="ECO:0000256" key="2">
    <source>
        <dbReference type="ARBA" id="ARBA00022475"/>
    </source>
</evidence>
<evidence type="ECO:0000256" key="1">
    <source>
        <dbReference type="ARBA" id="ARBA00004651"/>
    </source>
</evidence>
<keyword evidence="6 8" id="KW-1133">Transmembrane helix</keyword>
<evidence type="ECO:0000256" key="4">
    <source>
        <dbReference type="ARBA" id="ARBA00022960"/>
    </source>
</evidence>
<dbReference type="CDD" id="cd13123">
    <property type="entry name" value="MATE_MurJ_like"/>
    <property type="match status" value="1"/>
</dbReference>
<dbReference type="GO" id="GO:0009252">
    <property type="term" value="P:peptidoglycan biosynthetic process"/>
    <property type="evidence" value="ECO:0007669"/>
    <property type="project" value="UniProtKB-UniRule"/>
</dbReference>
<feature type="transmembrane region" description="Helical" evidence="8">
    <location>
        <begin position="238"/>
        <end position="259"/>
    </location>
</feature>
<sequence length="556" mass="61723">MIKKFFNFKTKTVTFAAGILAVSTFLNGFLGLLRDRLLASNFGAGKALDIYFAAFRIPDFIYGILIAGGIIAVFLPVFSEYYGQSKEKGWYFANIVLNCFLVLLVSLCLILLIFAPMVVEFIAPGFDKESKELTVSLTRIMLLSPIFFVLSSIFSGILHYFNHFLVYSIAPVLYNIGIILGIVAFAPLFGLRGLAYGVALGALLYLLIQIPSSVMSGFRYKAVFNFKHEGLKQVIKLLIPRIIGTAATHLNLIIITAIASTLIPGSIAIFNFSNNIQKFPAALIGLSFAAAGFPILARSWVNGQKKEFIGHFFSIFRQTLFLIVPVSIFFFILRIQGVRLVLGAGQFSRTDIELTAASVGIFAFSIFTFTLIPLLTRAFFSFQDTKTPVMIGIASIILNVVLCFLLVGFLESPNFFQYFLAKVFQLQEVKNIQLLGLPIALSLSGIFNFSLLFYLLYKKIRYFSPENSLLLKQEARETYLSTAKMLIASFFLIIFSCLVIRISANFLNLQTFLGLFFQIALSSGAGALVYIIAASLLNSSELKTIKSSVLEQFKKI</sequence>
<dbReference type="Proteomes" id="UP000236946">
    <property type="component" value="Unassembled WGS sequence"/>
</dbReference>
<feature type="transmembrane region" description="Helical" evidence="8">
    <location>
        <begin position="435"/>
        <end position="457"/>
    </location>
</feature>
<feature type="transmembrane region" description="Helical" evidence="8">
    <location>
        <begin position="194"/>
        <end position="218"/>
    </location>
</feature>
<comment type="pathway">
    <text evidence="8">Cell wall biogenesis; peptidoglycan biosynthesis.</text>
</comment>
<evidence type="ECO:0000256" key="7">
    <source>
        <dbReference type="ARBA" id="ARBA00023136"/>
    </source>
</evidence>
<dbReference type="UniPathway" id="UPA00219"/>
<keyword evidence="8 9" id="KW-0961">Cell wall biogenesis/degradation</keyword>
<feature type="transmembrane region" description="Helical" evidence="8">
    <location>
        <begin position="12"/>
        <end position="33"/>
    </location>
</feature>
<feature type="transmembrane region" description="Helical" evidence="8">
    <location>
        <begin position="60"/>
        <end position="78"/>
    </location>
</feature>
<evidence type="ECO:0000256" key="8">
    <source>
        <dbReference type="HAMAP-Rule" id="MF_02078"/>
    </source>
</evidence>
<keyword evidence="2 8" id="KW-1003">Cell membrane</keyword>
<evidence type="ECO:0000256" key="3">
    <source>
        <dbReference type="ARBA" id="ARBA00022692"/>
    </source>
</evidence>
<feature type="transmembrane region" description="Helical" evidence="8">
    <location>
        <begin position="354"/>
        <end position="376"/>
    </location>
</feature>
<dbReference type="PIRSF" id="PIRSF002869">
    <property type="entry name" value="MviN"/>
    <property type="match status" value="1"/>
</dbReference>
<dbReference type="AlphaFoldDB" id="A0A2H9T1B7"/>
<comment type="caution">
    <text evidence="10">The sequence shown here is derived from an EMBL/GenBank/DDBJ whole genome shotgun (WGS) entry which is preliminary data.</text>
</comment>
<feature type="transmembrane region" description="Helical" evidence="8">
    <location>
        <begin position="478"/>
        <end position="503"/>
    </location>
</feature>
<evidence type="ECO:0000256" key="6">
    <source>
        <dbReference type="ARBA" id="ARBA00022989"/>
    </source>
</evidence>
<comment type="subcellular location">
    <subcellularLocation>
        <location evidence="1 8">Cell membrane</location>
        <topology evidence="1 8">Multi-pass membrane protein</topology>
    </subcellularLocation>
</comment>
<dbReference type="PANTHER" id="PTHR47019">
    <property type="entry name" value="LIPID II FLIPPASE MURJ"/>
    <property type="match status" value="1"/>
</dbReference>
<feature type="transmembrane region" description="Helical" evidence="8">
    <location>
        <begin position="320"/>
        <end position="342"/>
    </location>
</feature>
<dbReference type="PANTHER" id="PTHR47019:SF1">
    <property type="entry name" value="LIPID II FLIPPASE MURJ"/>
    <property type="match status" value="1"/>
</dbReference>
<dbReference type="GO" id="GO:0008360">
    <property type="term" value="P:regulation of cell shape"/>
    <property type="evidence" value="ECO:0007669"/>
    <property type="project" value="UniProtKB-UniRule"/>
</dbReference>
<dbReference type="GO" id="GO:0034204">
    <property type="term" value="P:lipid translocation"/>
    <property type="evidence" value="ECO:0007669"/>
    <property type="project" value="TreeGrafter"/>
</dbReference>
<feature type="transmembrane region" description="Helical" evidence="8">
    <location>
        <begin position="279"/>
        <end position="300"/>
    </location>
</feature>
<dbReference type="GO" id="GO:0071555">
    <property type="term" value="P:cell wall organization"/>
    <property type="evidence" value="ECO:0007669"/>
    <property type="project" value="UniProtKB-UniRule"/>
</dbReference>
<evidence type="ECO:0000256" key="5">
    <source>
        <dbReference type="ARBA" id="ARBA00022984"/>
    </source>
</evidence>
<reference evidence="11" key="1">
    <citation type="submission" date="2017-09" db="EMBL/GenBank/DDBJ databases">
        <title>Depth-based differentiation of microbial function through sediment-hosted aquifers and enrichment of novel symbionts in the deep terrestrial subsurface.</title>
        <authorList>
            <person name="Probst A.J."/>
            <person name="Ladd B."/>
            <person name="Jarett J.K."/>
            <person name="Geller-Mcgrath D.E."/>
            <person name="Sieber C.M.K."/>
            <person name="Emerson J.B."/>
            <person name="Anantharaman K."/>
            <person name="Thomas B.C."/>
            <person name="Malmstrom R."/>
            <person name="Stieglmeier M."/>
            <person name="Klingl A."/>
            <person name="Woyke T."/>
            <person name="Ryan C.M."/>
            <person name="Banfield J.F."/>
        </authorList>
    </citation>
    <scope>NUCLEOTIDE SEQUENCE [LARGE SCALE GENOMIC DNA]</scope>
</reference>
<evidence type="ECO:0000313" key="11">
    <source>
        <dbReference type="Proteomes" id="UP000236946"/>
    </source>
</evidence>
<dbReference type="PRINTS" id="PR01806">
    <property type="entry name" value="VIRFACTRMVIN"/>
</dbReference>
<dbReference type="NCBIfam" id="TIGR01695">
    <property type="entry name" value="murJ_mviN"/>
    <property type="match status" value="1"/>
</dbReference>
<comment type="function">
    <text evidence="8 9">Involved in peptidoglycan biosynthesis. Transports lipid-linked peptidoglycan precursors from the inner to the outer leaflet of the cytoplasmic membrane.</text>
</comment>
<feature type="transmembrane region" description="Helical" evidence="8">
    <location>
        <begin position="515"/>
        <end position="537"/>
    </location>
</feature>
<name>A0A2H9T1B7_9BACT</name>
<keyword evidence="3 8" id="KW-0812">Transmembrane</keyword>
<gene>
    <name evidence="10" type="primary">mviN</name>
    <name evidence="8" type="synonym">murJ</name>
    <name evidence="10" type="ORF">COU98_01600</name>
</gene>
<feature type="transmembrane region" description="Helical" evidence="8">
    <location>
        <begin position="164"/>
        <end position="188"/>
    </location>
</feature>
<protein>
    <recommendedName>
        <fullName evidence="8">Probable lipid II flippase MurJ</fullName>
    </recommendedName>
</protein>
<dbReference type="InterPro" id="IPR004268">
    <property type="entry name" value="MurJ"/>
</dbReference>
<accession>A0A2H9T1B7</accession>
<dbReference type="EMBL" id="PFEN01000029">
    <property type="protein sequence ID" value="PJE69515.1"/>
    <property type="molecule type" value="Genomic_DNA"/>
</dbReference>
<evidence type="ECO:0000313" key="10">
    <source>
        <dbReference type="EMBL" id="PJE69515.1"/>
    </source>
</evidence>
<keyword evidence="7 8" id="KW-0472">Membrane</keyword>
<dbReference type="HAMAP" id="MF_02078">
    <property type="entry name" value="MurJ_MviN"/>
    <property type="match status" value="1"/>
</dbReference>
<dbReference type="InterPro" id="IPR051050">
    <property type="entry name" value="Lipid_II_flippase_MurJ/MviN"/>
</dbReference>
<dbReference type="Pfam" id="PF03023">
    <property type="entry name" value="MurJ"/>
    <property type="match status" value="1"/>
</dbReference>
<keyword evidence="8 9" id="KW-0813">Transport</keyword>
<feature type="transmembrane region" description="Helical" evidence="8">
    <location>
        <begin position="90"/>
        <end position="117"/>
    </location>
</feature>
<dbReference type="GO" id="GO:0005886">
    <property type="term" value="C:plasma membrane"/>
    <property type="evidence" value="ECO:0007669"/>
    <property type="project" value="UniProtKB-SubCell"/>
</dbReference>
<proteinExistence type="inferred from homology"/>
<comment type="similarity">
    <text evidence="8 9">Belongs to the MurJ/MviN family.</text>
</comment>
<evidence type="ECO:0000256" key="9">
    <source>
        <dbReference type="PIRNR" id="PIRNR002869"/>
    </source>
</evidence>
<keyword evidence="5 8" id="KW-0573">Peptidoglycan synthesis</keyword>
<feature type="transmembrane region" description="Helical" evidence="8">
    <location>
        <begin position="388"/>
        <end position="410"/>
    </location>
</feature>
<dbReference type="GO" id="GO:0015648">
    <property type="term" value="F:lipid-linked peptidoglycan transporter activity"/>
    <property type="evidence" value="ECO:0007669"/>
    <property type="project" value="UniProtKB-UniRule"/>
</dbReference>